<dbReference type="InterPro" id="IPR006311">
    <property type="entry name" value="TAT_signal"/>
</dbReference>
<evidence type="ECO:0000259" key="2">
    <source>
        <dbReference type="Pfam" id="PF01408"/>
    </source>
</evidence>
<evidence type="ECO:0000313" key="5">
    <source>
        <dbReference type="Proteomes" id="UP000244896"/>
    </source>
</evidence>
<feature type="domain" description="Gfo/Idh/MocA-like oxidoreductase N-terminal" evidence="2">
    <location>
        <begin position="76"/>
        <end position="172"/>
    </location>
</feature>
<dbReference type="InterPro" id="IPR000683">
    <property type="entry name" value="Gfo/Idh/MocA-like_OxRdtase_N"/>
</dbReference>
<dbReference type="SUPFAM" id="SSF55347">
    <property type="entry name" value="Glyceraldehyde-3-phosphate dehydrogenase-like, C-terminal domain"/>
    <property type="match status" value="1"/>
</dbReference>
<dbReference type="EMBL" id="CP023004">
    <property type="protein sequence ID" value="AWI09838.1"/>
    <property type="molecule type" value="Genomic_DNA"/>
</dbReference>
<dbReference type="OrthoDB" id="9768836at2"/>
<dbReference type="SUPFAM" id="SSF51735">
    <property type="entry name" value="NAD(P)-binding Rossmann-fold domains"/>
    <property type="match status" value="1"/>
</dbReference>
<protein>
    <submittedName>
        <fullName evidence="4">Oxidoreductase</fullName>
    </submittedName>
</protein>
<evidence type="ECO:0000259" key="3">
    <source>
        <dbReference type="Pfam" id="PF22725"/>
    </source>
</evidence>
<dbReference type="InterPro" id="IPR036291">
    <property type="entry name" value="NAD(P)-bd_dom_sf"/>
</dbReference>
<feature type="domain" description="GFO/IDH/MocA-like oxidoreductase" evidence="3">
    <location>
        <begin position="187"/>
        <end position="310"/>
    </location>
</feature>
<dbReference type="InterPro" id="IPR055170">
    <property type="entry name" value="GFO_IDH_MocA-like_dom"/>
</dbReference>
<dbReference type="PROSITE" id="PS51318">
    <property type="entry name" value="TAT"/>
    <property type="match status" value="1"/>
</dbReference>
<sequence length="386" mass="42113">MNRRGFLAASAGVLAVGALSETILRAAPASAPDGMQYAPRQAMPKSVVKPGEFVIAASHLDHGHIYAQCKALIDAGATLKWVYEPDEKKRAAFLKRHPGLKVARAYDEILDDPEVRLVTTAAIPCERGPLACRAMEAGKDYFTDKPPFTTLTQLAQARETAARTGRKYMVYYSGRIHSEAGVFATGLVRDGAIGRVLQVICLAPHRLNAAKRPRWFFEREKYGGILCDLGSHQFEQFLAYTGADDATVSASAVANFNNPDHPGLEDFGEALAIAPNGASLYTRVDWFTPAGLGAWGDGRVFILGTKGTIELRGYIDVARERTENHVYIVDEKNERHLNVTGQTGFPFFGQLILDCLNRTENAMTQTRAFKAAELSLAAQAAARRLA</sequence>
<dbReference type="GO" id="GO:0016491">
    <property type="term" value="F:oxidoreductase activity"/>
    <property type="evidence" value="ECO:0007669"/>
    <property type="project" value="UniProtKB-KW"/>
</dbReference>
<dbReference type="PANTHER" id="PTHR43818:SF11">
    <property type="entry name" value="BCDNA.GH03377"/>
    <property type="match status" value="1"/>
</dbReference>
<dbReference type="Gene3D" id="3.30.360.10">
    <property type="entry name" value="Dihydrodipicolinate Reductase, domain 2"/>
    <property type="match status" value="1"/>
</dbReference>
<dbReference type="GO" id="GO:0000166">
    <property type="term" value="F:nucleotide binding"/>
    <property type="evidence" value="ECO:0007669"/>
    <property type="project" value="InterPro"/>
</dbReference>
<dbReference type="PANTHER" id="PTHR43818">
    <property type="entry name" value="BCDNA.GH03377"/>
    <property type="match status" value="1"/>
</dbReference>
<dbReference type="Pfam" id="PF22725">
    <property type="entry name" value="GFO_IDH_MocA_C3"/>
    <property type="match status" value="1"/>
</dbReference>
<dbReference type="Proteomes" id="UP000244896">
    <property type="component" value="Chromosome"/>
</dbReference>
<keyword evidence="1" id="KW-0560">Oxidoreductase</keyword>
<reference evidence="4 5" key="1">
    <citation type="journal article" date="2018" name="Syst. Appl. Microbiol.">
        <title>Ereboglobus luteus gen. nov. sp. nov. from cockroach guts, and new insights into the oxygen relationship of the genera Opitutus and Didymococcus (Verrucomicrobia: Opitutaceae).</title>
        <authorList>
            <person name="Tegtmeier D."/>
            <person name="Belitz A."/>
            <person name="Radek R."/>
            <person name="Heimerl T."/>
            <person name="Brune A."/>
        </authorList>
    </citation>
    <scope>NUCLEOTIDE SEQUENCE [LARGE SCALE GENOMIC DNA]</scope>
    <source>
        <strain evidence="4 5">Ho45</strain>
    </source>
</reference>
<proteinExistence type="predicted"/>
<accession>A0A2U8E4H3</accession>
<evidence type="ECO:0000256" key="1">
    <source>
        <dbReference type="ARBA" id="ARBA00023002"/>
    </source>
</evidence>
<dbReference type="Pfam" id="PF01408">
    <property type="entry name" value="GFO_IDH_MocA"/>
    <property type="match status" value="1"/>
</dbReference>
<dbReference type="KEGG" id="elut:CKA38_11790"/>
<evidence type="ECO:0000313" key="4">
    <source>
        <dbReference type="EMBL" id="AWI09838.1"/>
    </source>
</evidence>
<keyword evidence="5" id="KW-1185">Reference proteome</keyword>
<gene>
    <name evidence="4" type="ORF">CKA38_11790</name>
</gene>
<name>A0A2U8E4H3_9BACT</name>
<organism evidence="4 5">
    <name type="scientific">Ereboglobus luteus</name>
    <dbReference type="NCBI Taxonomy" id="1796921"/>
    <lineage>
        <taxon>Bacteria</taxon>
        <taxon>Pseudomonadati</taxon>
        <taxon>Verrucomicrobiota</taxon>
        <taxon>Opitutia</taxon>
        <taxon>Opitutales</taxon>
        <taxon>Opitutaceae</taxon>
        <taxon>Ereboglobus</taxon>
    </lineage>
</organism>
<dbReference type="InterPro" id="IPR050463">
    <property type="entry name" value="Gfo/Idh/MocA_oxidrdct_glycsds"/>
</dbReference>
<dbReference type="AlphaFoldDB" id="A0A2U8E4H3"/>
<dbReference type="Gene3D" id="3.40.50.720">
    <property type="entry name" value="NAD(P)-binding Rossmann-like Domain"/>
    <property type="match status" value="1"/>
</dbReference>